<proteinExistence type="predicted"/>
<gene>
    <name evidence="3" type="ORF">FB380_004731</name>
    <name evidence="2" type="ORF">GCM10011589_47770</name>
</gene>
<keyword evidence="1" id="KW-1133">Transmembrane helix</keyword>
<keyword evidence="1" id="KW-0472">Membrane</keyword>
<accession>A0A846LRW8</accession>
<dbReference type="EMBL" id="BMMI01000018">
    <property type="protein sequence ID" value="GGL85822.1"/>
    <property type="molecule type" value="Genomic_DNA"/>
</dbReference>
<comment type="caution">
    <text evidence="3">The sequence shown here is derived from an EMBL/GenBank/DDBJ whole genome shotgun (WGS) entry which is preliminary data.</text>
</comment>
<keyword evidence="1" id="KW-0812">Transmembrane</keyword>
<evidence type="ECO:0000313" key="5">
    <source>
        <dbReference type="Proteomes" id="UP000648663"/>
    </source>
</evidence>
<evidence type="ECO:0000256" key="1">
    <source>
        <dbReference type="SAM" id="Phobius"/>
    </source>
</evidence>
<feature type="transmembrane region" description="Helical" evidence="1">
    <location>
        <begin position="73"/>
        <end position="95"/>
    </location>
</feature>
<reference evidence="3 4" key="3">
    <citation type="submission" date="2020-02" db="EMBL/GenBank/DDBJ databases">
        <title>Sequencing the genomes of 1000 actinobacteria strains.</title>
        <authorList>
            <person name="Klenk H.-P."/>
        </authorList>
    </citation>
    <scope>NUCLEOTIDE SEQUENCE [LARGE SCALE GENOMIC DNA]</scope>
    <source>
        <strain evidence="3 4">DSM 45201</strain>
    </source>
</reference>
<protein>
    <submittedName>
        <fullName evidence="3">Uncharacterized protein</fullName>
    </submittedName>
</protein>
<reference evidence="5" key="2">
    <citation type="journal article" date="2019" name="Int. J. Syst. Evol. Microbiol.">
        <title>The Global Catalogue of Microorganisms (GCM) 10K type strain sequencing project: providing services to taxonomists for standard genome sequencing and annotation.</title>
        <authorList>
            <consortium name="The Broad Institute Genomics Platform"/>
            <consortium name="The Broad Institute Genome Sequencing Center for Infectious Disease"/>
            <person name="Wu L."/>
            <person name="Ma J."/>
        </authorList>
    </citation>
    <scope>NUCLEOTIDE SEQUENCE [LARGE SCALE GENOMIC DNA]</scope>
    <source>
        <strain evidence="5">CGMCC 4.5581</strain>
    </source>
</reference>
<keyword evidence="5" id="KW-1185">Reference proteome</keyword>
<dbReference type="RefSeq" id="WP_166757775.1">
    <property type="nucleotide sequence ID" value="NZ_BAABJU010000061.1"/>
</dbReference>
<reference evidence="2" key="1">
    <citation type="journal article" date="2014" name="Int. J. Syst. Evol. Microbiol.">
        <title>Complete genome of a new Firmicutes species belonging to the dominant human colonic microbiota ('Ruminococcus bicirculans') reveals two chromosomes and a selective capacity to utilize plant glucans.</title>
        <authorList>
            <consortium name="NISC Comparative Sequencing Program"/>
            <person name="Wegmann U."/>
            <person name="Louis P."/>
            <person name="Goesmann A."/>
            <person name="Henrissat B."/>
            <person name="Duncan S.H."/>
            <person name="Flint H.J."/>
        </authorList>
    </citation>
    <scope>NUCLEOTIDE SEQUENCE</scope>
    <source>
        <strain evidence="2">CGMCC 4.5581</strain>
    </source>
</reference>
<feature type="transmembrane region" description="Helical" evidence="1">
    <location>
        <begin position="20"/>
        <end position="44"/>
    </location>
</feature>
<evidence type="ECO:0000313" key="4">
    <source>
        <dbReference type="Proteomes" id="UP000552836"/>
    </source>
</evidence>
<evidence type="ECO:0000313" key="2">
    <source>
        <dbReference type="EMBL" id="GGL85822.1"/>
    </source>
</evidence>
<name>A0A846LRW8_9ACTN</name>
<dbReference type="AlphaFoldDB" id="A0A846LRW8"/>
<dbReference type="Proteomes" id="UP000648663">
    <property type="component" value="Unassembled WGS sequence"/>
</dbReference>
<reference evidence="2" key="4">
    <citation type="submission" date="2024-05" db="EMBL/GenBank/DDBJ databases">
        <authorList>
            <person name="Sun Q."/>
            <person name="Zhou Y."/>
        </authorList>
    </citation>
    <scope>NUCLEOTIDE SEQUENCE</scope>
    <source>
        <strain evidence="2">CGMCC 4.5581</strain>
    </source>
</reference>
<dbReference type="Proteomes" id="UP000552836">
    <property type="component" value="Unassembled WGS sequence"/>
</dbReference>
<dbReference type="EMBL" id="JAAMPA010000004">
    <property type="protein sequence ID" value="NIH70221.1"/>
    <property type="molecule type" value="Genomic_DNA"/>
</dbReference>
<sequence length="104" mass="10851">MSAQTARPGSGTDPDDLMVLLFAGMLIGPTVLVFAWTSLVGWLVDHQVLLAAARDPLVVVPASDGAGLDLPRLLLLGALLLSLLAALGSAVIRLIRRRTAEVAQ</sequence>
<evidence type="ECO:0000313" key="3">
    <source>
        <dbReference type="EMBL" id="NIH70221.1"/>
    </source>
</evidence>
<organism evidence="3 4">
    <name type="scientific">Modestobacter marinus</name>
    <dbReference type="NCBI Taxonomy" id="477641"/>
    <lineage>
        <taxon>Bacteria</taxon>
        <taxon>Bacillati</taxon>
        <taxon>Actinomycetota</taxon>
        <taxon>Actinomycetes</taxon>
        <taxon>Geodermatophilales</taxon>
        <taxon>Geodermatophilaceae</taxon>
        <taxon>Modestobacter</taxon>
    </lineage>
</organism>